<organism evidence="2 3">
    <name type="scientific">Cryomyces minteri</name>
    <dbReference type="NCBI Taxonomy" id="331657"/>
    <lineage>
        <taxon>Eukaryota</taxon>
        <taxon>Fungi</taxon>
        <taxon>Dikarya</taxon>
        <taxon>Ascomycota</taxon>
        <taxon>Pezizomycotina</taxon>
        <taxon>Dothideomycetes</taxon>
        <taxon>Dothideomycetes incertae sedis</taxon>
        <taxon>Cryomyces</taxon>
    </lineage>
</organism>
<feature type="region of interest" description="Disordered" evidence="1">
    <location>
        <begin position="1"/>
        <end position="28"/>
    </location>
</feature>
<comment type="caution">
    <text evidence="2">The sequence shown here is derived from an EMBL/GenBank/DDBJ whole genome shotgun (WGS) entry which is preliminary data.</text>
</comment>
<sequence length="96" mass="10080">MSREAYQPPTSPSRTAGGAGNTSPAYNAAASSTNANAFAVTGGSTYEDTSRPVQYVCGDCDSKPCTTDEWDDGRTRNESLVGEGDADDRDALDTEF</sequence>
<accession>A0A4U0X2J8</accession>
<dbReference type="STRING" id="331657.A0A4U0X2J8"/>
<protein>
    <submittedName>
        <fullName evidence="2">Uncharacterized protein</fullName>
    </submittedName>
</protein>
<dbReference type="OrthoDB" id="5585087at2759"/>
<dbReference type="Proteomes" id="UP000308768">
    <property type="component" value="Unassembled WGS sequence"/>
</dbReference>
<evidence type="ECO:0000256" key="1">
    <source>
        <dbReference type="SAM" id="MobiDB-lite"/>
    </source>
</evidence>
<dbReference type="AlphaFoldDB" id="A0A4U0X2J8"/>
<proteinExistence type="predicted"/>
<feature type="region of interest" description="Disordered" evidence="1">
    <location>
        <begin position="64"/>
        <end position="96"/>
    </location>
</feature>
<reference evidence="2 3" key="1">
    <citation type="submission" date="2017-03" db="EMBL/GenBank/DDBJ databases">
        <title>Genomes of endolithic fungi from Antarctica.</title>
        <authorList>
            <person name="Coleine C."/>
            <person name="Masonjones S."/>
            <person name="Stajich J.E."/>
        </authorList>
    </citation>
    <scope>NUCLEOTIDE SEQUENCE [LARGE SCALE GENOMIC DNA]</scope>
    <source>
        <strain evidence="2 3">CCFEE 5187</strain>
    </source>
</reference>
<evidence type="ECO:0000313" key="2">
    <source>
        <dbReference type="EMBL" id="TKA70514.1"/>
    </source>
</evidence>
<evidence type="ECO:0000313" key="3">
    <source>
        <dbReference type="Proteomes" id="UP000308768"/>
    </source>
</evidence>
<dbReference type="EMBL" id="NAJN01000638">
    <property type="protein sequence ID" value="TKA70514.1"/>
    <property type="molecule type" value="Genomic_DNA"/>
</dbReference>
<gene>
    <name evidence="2" type="ORF">B0A49_08672</name>
</gene>
<name>A0A4U0X2J8_9PEZI</name>
<keyword evidence="3" id="KW-1185">Reference proteome</keyword>